<evidence type="ECO:0000313" key="6">
    <source>
        <dbReference type="EMBL" id="GAA4834635.1"/>
    </source>
</evidence>
<dbReference type="InterPro" id="IPR036736">
    <property type="entry name" value="ACP-like_sf"/>
</dbReference>
<proteinExistence type="predicted"/>
<keyword evidence="7" id="KW-1185">Reference proteome</keyword>
<protein>
    <recommendedName>
        <fullName evidence="5">Carrier domain-containing protein</fullName>
    </recommendedName>
</protein>
<dbReference type="Pfam" id="PF00550">
    <property type="entry name" value="PP-binding"/>
    <property type="match status" value="1"/>
</dbReference>
<feature type="region of interest" description="Disordered" evidence="4">
    <location>
        <begin position="541"/>
        <end position="571"/>
    </location>
</feature>
<evidence type="ECO:0000256" key="2">
    <source>
        <dbReference type="ARBA" id="ARBA00022450"/>
    </source>
</evidence>
<dbReference type="PROSITE" id="PS00012">
    <property type="entry name" value="PHOSPHOPANTETHEINE"/>
    <property type="match status" value="1"/>
</dbReference>
<dbReference type="EMBL" id="BAABIS010000001">
    <property type="protein sequence ID" value="GAA4834635.1"/>
    <property type="molecule type" value="Genomic_DNA"/>
</dbReference>
<accession>A0ABP9DBW5</accession>
<dbReference type="InterPro" id="IPR023213">
    <property type="entry name" value="CAT-like_dom_sf"/>
</dbReference>
<dbReference type="Gene3D" id="1.10.1200.10">
    <property type="entry name" value="ACP-like"/>
    <property type="match status" value="1"/>
</dbReference>
<name>A0ABP9DBW5_9ACTN</name>
<dbReference type="Proteomes" id="UP001501752">
    <property type="component" value="Unassembled WGS sequence"/>
</dbReference>
<comment type="cofactor">
    <cofactor evidence="1">
        <name>pantetheine 4'-phosphate</name>
        <dbReference type="ChEBI" id="CHEBI:47942"/>
    </cofactor>
</comment>
<dbReference type="PANTHER" id="PTHR45527:SF1">
    <property type="entry name" value="FATTY ACID SYNTHASE"/>
    <property type="match status" value="1"/>
</dbReference>
<keyword evidence="3" id="KW-0597">Phosphoprotein</keyword>
<sequence length="1108" mass="119046">MTPLSYGQQRLWLLDRFEGTGWTYHIAMRLEMRGDLDVPALEQALADLVERHETLRTAFPDDRGVPRQELLPAARVPLAVLDGRSAGLQTLVDRVVRQEFDLATEAPFRAVLIARGPAEHVLCMVMHHIAVDGWSMEPLLRDLAAAYSARAAGRAPGWDPLPVRFADFALWERDVLGSPDDPTSLLSEQLDYWSAALRGMPQEIALPTDRPRPATPSLRGGAVPVVVDADLHRTLAALARDSRATLFMVVHAAVAALLCRLGGGEDIPIGTGLAGRVDEALNDVVGFFVSTVVLRADLSGDPTFRELLGRTRDADLAAFDHQDVPFDRVVEALAPRREPGRHPLFQTMLAIQGDYRSRLDFAGLDVTAEKEGAIERQAAKFDLYLDLSETRDADGVPAGLHGELKYASALFDEPTVRLLAERLLRILRAMAADPGLRLSEAVLVPADEQARLAAGLGAEDTLPEAVARVLARQSRPGGRYRVRVLDGRLAPVPTGVSGRIHLSGGPFAGDAATVPDPYGTAPEELLDTGLQGRLRPGGGLELTADGGPFVPELLTGRPRGTTRGPSARPRTPRQEILCGLFADALRLDTVGIHDDFFELGGHSLLAARVVGRLRTDLGLALDLGAVFRAPTVARLDALIGQGAGRPAEAAPTAPRPEPMPLSPAQFGLWMVDQIEGPSASYNIPVAFRLTGPLRPDCLEAALNDVVRRHEALRTVFPQDGLGDPFQRILPPQRVRLDLHREHGTENGLADLLAALGAQVLDLADGPLFRAHLIELGPTDHALMLLVHHIVFDGRSLPPLLDDLGEAYAARLSGRAPDLPPPPAQYADCALRQLARLGDADHPDSLLATQLRYWRDALAGLPAESTVPGDRPRARAAGDPSGIVPVVLDLELHRGLLRTARQNGTTLFMALHAGWAAALALSGAGDDIAIGTPVDGRAGGDPDDAIGYLVNTLVLRTDVSGDPTYRDLLARVRATNLEAYARPDVPFDRLVQALNPPREAGRNPLFQVGLALEQGTVPTPRLPGVHAAALALHGASAKLDLDLTLAEQYDGERPAGLAGTLEYPTARYDRATVEAVAARFGALLALFADDADLRLRSAAAMLRREEMES</sequence>
<comment type="caution">
    <text evidence="6">The sequence shown here is derived from an EMBL/GenBank/DDBJ whole genome shotgun (WGS) entry which is preliminary data.</text>
</comment>
<dbReference type="SMART" id="SM00823">
    <property type="entry name" value="PKS_PP"/>
    <property type="match status" value="1"/>
</dbReference>
<dbReference type="SUPFAM" id="SSF52777">
    <property type="entry name" value="CoA-dependent acyltransferases"/>
    <property type="match status" value="4"/>
</dbReference>
<evidence type="ECO:0000313" key="7">
    <source>
        <dbReference type="Proteomes" id="UP001501752"/>
    </source>
</evidence>
<dbReference type="Pfam" id="PF00668">
    <property type="entry name" value="Condensation"/>
    <property type="match status" value="2"/>
</dbReference>
<reference evidence="7" key="1">
    <citation type="journal article" date="2019" name="Int. J. Syst. Evol. Microbiol.">
        <title>The Global Catalogue of Microorganisms (GCM) 10K type strain sequencing project: providing services to taxonomists for standard genome sequencing and annotation.</title>
        <authorList>
            <consortium name="The Broad Institute Genomics Platform"/>
            <consortium name="The Broad Institute Genome Sequencing Center for Infectious Disease"/>
            <person name="Wu L."/>
            <person name="Ma J."/>
        </authorList>
    </citation>
    <scope>NUCLEOTIDE SEQUENCE [LARGE SCALE GENOMIC DNA]</scope>
    <source>
        <strain evidence="7">JCM 13006</strain>
    </source>
</reference>
<dbReference type="InterPro" id="IPR009081">
    <property type="entry name" value="PP-bd_ACP"/>
</dbReference>
<evidence type="ECO:0000256" key="4">
    <source>
        <dbReference type="SAM" id="MobiDB-lite"/>
    </source>
</evidence>
<dbReference type="SUPFAM" id="SSF47336">
    <property type="entry name" value="ACP-like"/>
    <property type="match status" value="1"/>
</dbReference>
<evidence type="ECO:0000256" key="3">
    <source>
        <dbReference type="ARBA" id="ARBA00022553"/>
    </source>
</evidence>
<keyword evidence="2" id="KW-0596">Phosphopantetheine</keyword>
<organism evidence="6 7">
    <name type="scientific">Kitasatospora terrestris</name>
    <dbReference type="NCBI Taxonomy" id="258051"/>
    <lineage>
        <taxon>Bacteria</taxon>
        <taxon>Bacillati</taxon>
        <taxon>Actinomycetota</taxon>
        <taxon>Actinomycetes</taxon>
        <taxon>Kitasatosporales</taxon>
        <taxon>Streptomycetaceae</taxon>
        <taxon>Kitasatospora</taxon>
    </lineage>
</organism>
<dbReference type="PROSITE" id="PS50075">
    <property type="entry name" value="CARRIER"/>
    <property type="match status" value="1"/>
</dbReference>
<evidence type="ECO:0000256" key="1">
    <source>
        <dbReference type="ARBA" id="ARBA00001957"/>
    </source>
</evidence>
<gene>
    <name evidence="6" type="ORF">GCM10023235_06530</name>
</gene>
<evidence type="ECO:0000259" key="5">
    <source>
        <dbReference type="PROSITE" id="PS50075"/>
    </source>
</evidence>
<dbReference type="Gene3D" id="3.30.559.30">
    <property type="entry name" value="Nonribosomal peptide synthetase, condensation domain"/>
    <property type="match status" value="2"/>
</dbReference>
<feature type="domain" description="Carrier" evidence="5">
    <location>
        <begin position="568"/>
        <end position="643"/>
    </location>
</feature>
<dbReference type="Gene3D" id="3.30.559.10">
    <property type="entry name" value="Chloramphenicol acetyltransferase-like domain"/>
    <property type="match status" value="2"/>
</dbReference>
<dbReference type="InterPro" id="IPR001242">
    <property type="entry name" value="Condensation_dom"/>
</dbReference>
<dbReference type="RefSeq" id="WP_345695219.1">
    <property type="nucleotide sequence ID" value="NZ_BAABIS010000001.1"/>
</dbReference>
<dbReference type="PANTHER" id="PTHR45527">
    <property type="entry name" value="NONRIBOSOMAL PEPTIDE SYNTHETASE"/>
    <property type="match status" value="1"/>
</dbReference>
<dbReference type="InterPro" id="IPR006162">
    <property type="entry name" value="Ppantetheine_attach_site"/>
</dbReference>
<dbReference type="CDD" id="cd19540">
    <property type="entry name" value="LCL_NRPS-like"/>
    <property type="match status" value="2"/>
</dbReference>
<dbReference type="InterPro" id="IPR020806">
    <property type="entry name" value="PKS_PP-bd"/>
</dbReference>